<organism evidence="6 7">
    <name type="scientific">Vannielia litorea</name>
    <dbReference type="NCBI Taxonomy" id="1217970"/>
    <lineage>
        <taxon>Bacteria</taxon>
        <taxon>Pseudomonadati</taxon>
        <taxon>Pseudomonadota</taxon>
        <taxon>Alphaproteobacteria</taxon>
        <taxon>Rhodobacterales</taxon>
        <taxon>Paracoccaceae</taxon>
        <taxon>Vannielia</taxon>
    </lineage>
</organism>
<dbReference type="InterPro" id="IPR023772">
    <property type="entry name" value="DNA-bd_HTH_TetR-type_CS"/>
</dbReference>
<dbReference type="SUPFAM" id="SSF48498">
    <property type="entry name" value="Tetracyclin repressor-like, C-terminal domain"/>
    <property type="match status" value="1"/>
</dbReference>
<dbReference type="Proteomes" id="UP000184932">
    <property type="component" value="Unassembled WGS sequence"/>
</dbReference>
<feature type="DNA-binding region" description="H-T-H motif" evidence="4">
    <location>
        <begin position="34"/>
        <end position="53"/>
    </location>
</feature>
<dbReference type="FunFam" id="1.10.10.60:FF:000141">
    <property type="entry name" value="TetR family transcriptional regulator"/>
    <property type="match status" value="1"/>
</dbReference>
<name>A0A1N6GXV5_9RHOB</name>
<dbReference type="SUPFAM" id="SSF46689">
    <property type="entry name" value="Homeodomain-like"/>
    <property type="match status" value="1"/>
</dbReference>
<evidence type="ECO:0000313" key="7">
    <source>
        <dbReference type="Proteomes" id="UP000184932"/>
    </source>
</evidence>
<dbReference type="GO" id="GO:0000976">
    <property type="term" value="F:transcription cis-regulatory region binding"/>
    <property type="evidence" value="ECO:0007669"/>
    <property type="project" value="TreeGrafter"/>
</dbReference>
<dbReference type="STRING" id="1217970.SAMN05444002_2893"/>
<dbReference type="Pfam" id="PF14246">
    <property type="entry name" value="TetR_C_7"/>
    <property type="match status" value="1"/>
</dbReference>
<dbReference type="Gene3D" id="1.10.10.60">
    <property type="entry name" value="Homeodomain-like"/>
    <property type="match status" value="1"/>
</dbReference>
<feature type="domain" description="HTH tetR-type" evidence="5">
    <location>
        <begin position="11"/>
        <end position="71"/>
    </location>
</feature>
<evidence type="ECO:0000313" key="6">
    <source>
        <dbReference type="EMBL" id="SIO12393.1"/>
    </source>
</evidence>
<dbReference type="OrthoDB" id="9816431at2"/>
<protein>
    <submittedName>
        <fullName evidence="6">Transcriptional regulator, TetR family</fullName>
    </submittedName>
</protein>
<dbReference type="InterPro" id="IPR039536">
    <property type="entry name" value="TetR_C_Proteobacteria"/>
</dbReference>
<reference evidence="7" key="1">
    <citation type="submission" date="2016-11" db="EMBL/GenBank/DDBJ databases">
        <authorList>
            <person name="Varghese N."/>
            <person name="Submissions S."/>
        </authorList>
    </citation>
    <scope>NUCLEOTIDE SEQUENCE [LARGE SCALE GENOMIC DNA]</scope>
    <source>
        <strain evidence="7">DSM 29440</strain>
    </source>
</reference>
<keyword evidence="1" id="KW-0805">Transcription regulation</keyword>
<evidence type="ECO:0000256" key="1">
    <source>
        <dbReference type="ARBA" id="ARBA00023015"/>
    </source>
</evidence>
<dbReference type="AlphaFoldDB" id="A0A1N6GXV5"/>
<dbReference type="PROSITE" id="PS50977">
    <property type="entry name" value="HTH_TETR_2"/>
    <property type="match status" value="1"/>
</dbReference>
<dbReference type="PANTHER" id="PTHR30055">
    <property type="entry name" value="HTH-TYPE TRANSCRIPTIONAL REGULATOR RUTR"/>
    <property type="match status" value="1"/>
</dbReference>
<evidence type="ECO:0000256" key="3">
    <source>
        <dbReference type="ARBA" id="ARBA00023163"/>
    </source>
</evidence>
<dbReference type="InterPro" id="IPR036271">
    <property type="entry name" value="Tet_transcr_reg_TetR-rel_C_sf"/>
</dbReference>
<gene>
    <name evidence="6" type="ORF">SAMN05444002_2893</name>
</gene>
<dbReference type="PANTHER" id="PTHR30055:SF146">
    <property type="entry name" value="HTH-TYPE TRANSCRIPTIONAL DUAL REGULATOR CECR"/>
    <property type="match status" value="1"/>
</dbReference>
<keyword evidence="7" id="KW-1185">Reference proteome</keyword>
<proteinExistence type="predicted"/>
<evidence type="ECO:0000259" key="5">
    <source>
        <dbReference type="PROSITE" id="PS50977"/>
    </source>
</evidence>
<dbReference type="InterPro" id="IPR009057">
    <property type="entry name" value="Homeodomain-like_sf"/>
</dbReference>
<dbReference type="InterPro" id="IPR001647">
    <property type="entry name" value="HTH_TetR"/>
</dbReference>
<dbReference type="RefSeq" id="WP_074256857.1">
    <property type="nucleotide sequence ID" value="NZ_FSRL01000001.1"/>
</dbReference>
<dbReference type="Gene3D" id="1.10.357.10">
    <property type="entry name" value="Tetracycline Repressor, domain 2"/>
    <property type="match status" value="1"/>
</dbReference>
<evidence type="ECO:0000256" key="4">
    <source>
        <dbReference type="PROSITE-ProRule" id="PRU00335"/>
    </source>
</evidence>
<keyword evidence="2 4" id="KW-0238">DNA-binding</keyword>
<sequence length="208" mass="23429">MNAPVGEIKRGRKFDQVLEGARKIFLADGFEGASVDLIAKEAGVSKATLYSYFPDKGLLFMEVATCECQRQAEAAVTEIDPNRPVRDVLRLVAERMQDFMLSDLGRGMFRICVAESGRFPELGREFYKYGPRFVRDSIVPFLENATARGELIEIEDPELAAYQFMELCKAELWVKCLMGLECDFTPERRKKVIDGALDMFLARYGAGA</sequence>
<dbReference type="InterPro" id="IPR050109">
    <property type="entry name" value="HTH-type_TetR-like_transc_reg"/>
</dbReference>
<dbReference type="EMBL" id="FSRL01000001">
    <property type="protein sequence ID" value="SIO12393.1"/>
    <property type="molecule type" value="Genomic_DNA"/>
</dbReference>
<keyword evidence="3" id="KW-0804">Transcription</keyword>
<dbReference type="PRINTS" id="PR00455">
    <property type="entry name" value="HTHTETR"/>
</dbReference>
<dbReference type="Pfam" id="PF00440">
    <property type="entry name" value="TetR_N"/>
    <property type="match status" value="1"/>
</dbReference>
<evidence type="ECO:0000256" key="2">
    <source>
        <dbReference type="ARBA" id="ARBA00023125"/>
    </source>
</evidence>
<accession>A0A1N6GXV5</accession>
<dbReference type="GO" id="GO:0003700">
    <property type="term" value="F:DNA-binding transcription factor activity"/>
    <property type="evidence" value="ECO:0007669"/>
    <property type="project" value="TreeGrafter"/>
</dbReference>
<dbReference type="PROSITE" id="PS01081">
    <property type="entry name" value="HTH_TETR_1"/>
    <property type="match status" value="1"/>
</dbReference>